<dbReference type="Gene3D" id="1.20.5.3310">
    <property type="match status" value="1"/>
</dbReference>
<keyword evidence="11" id="KW-1185">Reference proteome</keyword>
<evidence type="ECO:0000256" key="6">
    <source>
        <dbReference type="ARBA" id="ARBA00023010"/>
    </source>
</evidence>
<name>A0A2I0R199_9FLAO</name>
<keyword evidence="6" id="KW-0811">Translocation</keyword>
<keyword evidence="3 9" id="KW-0812">Transmembrane</keyword>
<evidence type="ECO:0000313" key="10">
    <source>
        <dbReference type="EMBL" id="PKR80325.1"/>
    </source>
</evidence>
<dbReference type="AlphaFoldDB" id="A0A2I0R199"/>
<dbReference type="InterPro" id="IPR003369">
    <property type="entry name" value="TatA/B/E"/>
</dbReference>
<evidence type="ECO:0000313" key="11">
    <source>
        <dbReference type="Proteomes" id="UP000236654"/>
    </source>
</evidence>
<accession>A0A2I0R199</accession>
<dbReference type="OrthoDB" id="1525160at2"/>
<keyword evidence="4" id="KW-0653">Protein transport</keyword>
<feature type="region of interest" description="Disordered" evidence="8">
    <location>
        <begin position="96"/>
        <end position="135"/>
    </location>
</feature>
<evidence type="ECO:0000256" key="4">
    <source>
        <dbReference type="ARBA" id="ARBA00022927"/>
    </source>
</evidence>
<keyword evidence="7 9" id="KW-0472">Membrane</keyword>
<dbReference type="EMBL" id="PJNI01000011">
    <property type="protein sequence ID" value="PKR80325.1"/>
    <property type="molecule type" value="Genomic_DNA"/>
</dbReference>
<gene>
    <name evidence="10" type="ORF">CW751_10765</name>
</gene>
<evidence type="ECO:0000256" key="2">
    <source>
        <dbReference type="ARBA" id="ARBA00022448"/>
    </source>
</evidence>
<dbReference type="RefSeq" id="WP_101335037.1">
    <property type="nucleotide sequence ID" value="NZ_PJNI01000011.1"/>
</dbReference>
<evidence type="ECO:0000256" key="7">
    <source>
        <dbReference type="ARBA" id="ARBA00023136"/>
    </source>
</evidence>
<dbReference type="PANTHER" id="PTHR42982">
    <property type="entry name" value="SEC-INDEPENDENT PROTEIN TRANSLOCASE PROTEIN TATA"/>
    <property type="match status" value="1"/>
</dbReference>
<evidence type="ECO:0000256" key="1">
    <source>
        <dbReference type="ARBA" id="ARBA00004167"/>
    </source>
</evidence>
<evidence type="ECO:0000256" key="3">
    <source>
        <dbReference type="ARBA" id="ARBA00022692"/>
    </source>
</evidence>
<dbReference type="GO" id="GO:0016020">
    <property type="term" value="C:membrane"/>
    <property type="evidence" value="ECO:0007669"/>
    <property type="project" value="UniProtKB-ARBA"/>
</dbReference>
<dbReference type="Pfam" id="PF02416">
    <property type="entry name" value="TatA_B_E"/>
    <property type="match status" value="1"/>
</dbReference>
<keyword evidence="5 9" id="KW-1133">Transmembrane helix</keyword>
<protein>
    <recommendedName>
        <fullName evidence="12">Sec-independent protein translocase protein TatA</fullName>
    </recommendedName>
</protein>
<dbReference type="Proteomes" id="UP000236654">
    <property type="component" value="Unassembled WGS sequence"/>
</dbReference>
<evidence type="ECO:0000256" key="9">
    <source>
        <dbReference type="SAM" id="Phobius"/>
    </source>
</evidence>
<evidence type="ECO:0000256" key="8">
    <source>
        <dbReference type="SAM" id="MobiDB-lite"/>
    </source>
</evidence>
<proteinExistence type="predicted"/>
<dbReference type="PANTHER" id="PTHR42982:SF1">
    <property type="entry name" value="SEC-INDEPENDENT PROTEIN TRANSLOCASE PROTEIN TATA"/>
    <property type="match status" value="1"/>
</dbReference>
<feature type="compositionally biased region" description="Basic and acidic residues" evidence="8">
    <location>
        <begin position="122"/>
        <end position="135"/>
    </location>
</feature>
<feature type="transmembrane region" description="Helical" evidence="9">
    <location>
        <begin position="6"/>
        <end position="26"/>
    </location>
</feature>
<keyword evidence="2" id="KW-0813">Transport</keyword>
<organism evidence="10 11">
    <name type="scientific">Brumimicrobium salinarum</name>
    <dbReference type="NCBI Taxonomy" id="2058658"/>
    <lineage>
        <taxon>Bacteria</taxon>
        <taxon>Pseudomonadati</taxon>
        <taxon>Bacteroidota</taxon>
        <taxon>Flavobacteriia</taxon>
        <taxon>Flavobacteriales</taxon>
        <taxon>Crocinitomicaceae</taxon>
        <taxon>Brumimicrobium</taxon>
    </lineage>
</organism>
<reference evidence="10 11" key="1">
    <citation type="submission" date="2017-12" db="EMBL/GenBank/DDBJ databases">
        <title>The draft genome sequence of Brumimicrobium saltpan LHR20.</title>
        <authorList>
            <person name="Do Z.-J."/>
            <person name="Luo H.-R."/>
        </authorList>
    </citation>
    <scope>NUCLEOTIDE SEQUENCE [LARGE SCALE GENOMIC DNA]</scope>
    <source>
        <strain evidence="10 11">LHR20</strain>
    </source>
</reference>
<comment type="caution">
    <text evidence="10">The sequence shown here is derived from an EMBL/GenBank/DDBJ whole genome shotgun (WGS) entry which is preliminary data.</text>
</comment>
<sequence>MFLFINSIAGSEIIIILLFVLIFFGAKSIPGMARGLGKGIRQVKDASQDIQDEIRKTSTEMKRDMNVNRTIHEAKNSLEAPVRELKDDLQNSGADIAKNINAQDVDKKQKSVPPTIQPKPNHTGEEHVKPDQQVD</sequence>
<comment type="subcellular location">
    <subcellularLocation>
        <location evidence="1">Membrane</location>
        <topology evidence="1">Single-pass membrane protein</topology>
    </subcellularLocation>
</comment>
<evidence type="ECO:0008006" key="12">
    <source>
        <dbReference type="Google" id="ProtNLM"/>
    </source>
</evidence>
<evidence type="ECO:0000256" key="5">
    <source>
        <dbReference type="ARBA" id="ARBA00022989"/>
    </source>
</evidence>
<dbReference type="GO" id="GO:0015031">
    <property type="term" value="P:protein transport"/>
    <property type="evidence" value="ECO:0007669"/>
    <property type="project" value="UniProtKB-KW"/>
</dbReference>